<accession>A0A2G5CU64</accession>
<sequence>MSYYQTSPKYSNFFILLLFFTMDFGFTLTQASTICNTIKQPTPLISFLEKLQETAHTTYGDSKIFDPKYYMDVSLKFDLVKTIEAFDKLPKSNNGSVSVHDFEGFSNNFLNKAGSDLVYHEPEDFVPEPVGFLPNVENAKVRAWALEVHSLWKNLSRRVADGVGENPELHTLLPLPKPVMIPGSRFMEIYYWDSYWVIRGLLVSKMYETAKSIVHNLVSLIDEYGYVLNGARAYYSNRSQPPLLSSMVLEIYKRTHDLALVKQSLPALLKEHQFWNSGVHKVVIQDDKGSNYTLSRYFAMWNKPRPESSTIDKETASKLLNVSEKQHLYRELATAAESGWDFSTRWMRNHSDLTTLSTTSIVPVDLNAYILKMELDIAFLAKTVGENCIAEQFLKASEARSDAMNSVFWNDKMGQWLDYWLTHSNKCEEVHRWDARKQNQNTYASNFIPVWIELFNSDKVTVKKVKGSLQDSGLLCDAGIATSLINSGQQWDFPNGWAPVQHMIAEGLARSGLKDARSMAEDIAVKWLKTNFAAYKKTGTMHEKYDVESCGAVGGGGEYTPQTGFGWTNGVALAFLEEFGWPQNQSIDC</sequence>
<dbReference type="InterPro" id="IPR001661">
    <property type="entry name" value="Glyco_hydro_37"/>
</dbReference>
<feature type="signal peptide" evidence="5">
    <location>
        <begin position="1"/>
        <end position="31"/>
    </location>
</feature>
<dbReference type="PANTHER" id="PTHR23403">
    <property type="entry name" value="TREHALASE"/>
    <property type="match status" value="1"/>
</dbReference>
<evidence type="ECO:0000256" key="1">
    <source>
        <dbReference type="ARBA" id="ARBA00005615"/>
    </source>
</evidence>
<dbReference type="PROSITE" id="PS00928">
    <property type="entry name" value="TREHALASE_2"/>
    <property type="match status" value="1"/>
</dbReference>
<dbReference type="FunCoup" id="A0A2G5CU64">
    <property type="interactions" value="590"/>
</dbReference>
<dbReference type="InParanoid" id="A0A2G5CU64"/>
<dbReference type="EMBL" id="KZ305054">
    <property type="protein sequence ID" value="PIA34808.1"/>
    <property type="molecule type" value="Genomic_DNA"/>
</dbReference>
<dbReference type="EC" id="3.2.1.28" evidence="4"/>
<organism evidence="6 7">
    <name type="scientific">Aquilegia coerulea</name>
    <name type="common">Rocky mountain columbine</name>
    <dbReference type="NCBI Taxonomy" id="218851"/>
    <lineage>
        <taxon>Eukaryota</taxon>
        <taxon>Viridiplantae</taxon>
        <taxon>Streptophyta</taxon>
        <taxon>Embryophyta</taxon>
        <taxon>Tracheophyta</taxon>
        <taxon>Spermatophyta</taxon>
        <taxon>Magnoliopsida</taxon>
        <taxon>Ranunculales</taxon>
        <taxon>Ranunculaceae</taxon>
        <taxon>Thalictroideae</taxon>
        <taxon>Aquilegia</taxon>
    </lineage>
</organism>
<name>A0A2G5CU64_AQUCA</name>
<feature type="chain" id="PRO_5013639974" description="Trehalase" evidence="5">
    <location>
        <begin position="32"/>
        <end position="589"/>
    </location>
</feature>
<keyword evidence="3 4" id="KW-0326">Glycosidase</keyword>
<dbReference type="Proteomes" id="UP000230069">
    <property type="component" value="Unassembled WGS sequence"/>
</dbReference>
<comment type="catalytic activity">
    <reaction evidence="4">
        <text>alpha,alpha-trehalose + H2O = alpha-D-glucose + beta-D-glucose</text>
        <dbReference type="Rhea" id="RHEA:32675"/>
        <dbReference type="ChEBI" id="CHEBI:15377"/>
        <dbReference type="ChEBI" id="CHEBI:15903"/>
        <dbReference type="ChEBI" id="CHEBI:16551"/>
        <dbReference type="ChEBI" id="CHEBI:17925"/>
        <dbReference type="EC" id="3.2.1.28"/>
    </reaction>
</comment>
<evidence type="ECO:0000313" key="6">
    <source>
        <dbReference type="EMBL" id="PIA34808.1"/>
    </source>
</evidence>
<evidence type="ECO:0000313" key="7">
    <source>
        <dbReference type="Proteomes" id="UP000230069"/>
    </source>
</evidence>
<dbReference type="Pfam" id="PF01204">
    <property type="entry name" value="Trehalase"/>
    <property type="match status" value="1"/>
</dbReference>
<dbReference type="Gene3D" id="1.50.10.10">
    <property type="match status" value="1"/>
</dbReference>
<dbReference type="InterPro" id="IPR008928">
    <property type="entry name" value="6-hairpin_glycosidase_sf"/>
</dbReference>
<evidence type="ECO:0000256" key="2">
    <source>
        <dbReference type="ARBA" id="ARBA00022801"/>
    </source>
</evidence>
<dbReference type="PANTHER" id="PTHR23403:SF1">
    <property type="entry name" value="TREHALASE"/>
    <property type="match status" value="1"/>
</dbReference>
<dbReference type="GO" id="GO:0005993">
    <property type="term" value="P:trehalose catabolic process"/>
    <property type="evidence" value="ECO:0007669"/>
    <property type="project" value="TreeGrafter"/>
</dbReference>
<evidence type="ECO:0000256" key="5">
    <source>
        <dbReference type="SAM" id="SignalP"/>
    </source>
</evidence>
<dbReference type="SUPFAM" id="SSF48208">
    <property type="entry name" value="Six-hairpin glycosidases"/>
    <property type="match status" value="1"/>
</dbReference>
<keyword evidence="5" id="KW-0732">Signal</keyword>
<keyword evidence="7" id="KW-1185">Reference proteome</keyword>
<evidence type="ECO:0000256" key="4">
    <source>
        <dbReference type="RuleBase" id="RU361180"/>
    </source>
</evidence>
<dbReference type="OrthoDB" id="3542292at2759"/>
<dbReference type="AlphaFoldDB" id="A0A2G5CU64"/>
<comment type="similarity">
    <text evidence="1 4">Belongs to the glycosyl hydrolase 37 family.</text>
</comment>
<dbReference type="InterPro" id="IPR012341">
    <property type="entry name" value="6hp_glycosidase-like_sf"/>
</dbReference>
<keyword evidence="2 4" id="KW-0378">Hydrolase</keyword>
<evidence type="ECO:0000256" key="3">
    <source>
        <dbReference type="ARBA" id="ARBA00023295"/>
    </source>
</evidence>
<reference evidence="6 7" key="1">
    <citation type="submission" date="2017-09" db="EMBL/GenBank/DDBJ databases">
        <title>WGS assembly of Aquilegia coerulea Goldsmith.</title>
        <authorList>
            <person name="Hodges S."/>
            <person name="Kramer E."/>
            <person name="Nordborg M."/>
            <person name="Tomkins J."/>
            <person name="Borevitz J."/>
            <person name="Derieg N."/>
            <person name="Yan J."/>
            <person name="Mihaltcheva S."/>
            <person name="Hayes R.D."/>
            <person name="Rokhsar D."/>
        </authorList>
    </citation>
    <scope>NUCLEOTIDE SEQUENCE [LARGE SCALE GENOMIC DNA]</scope>
    <source>
        <strain evidence="7">cv. Goldsmith</strain>
    </source>
</reference>
<protein>
    <recommendedName>
        <fullName evidence="4">Trehalase</fullName>
        <ecNumber evidence="4">3.2.1.28</ecNumber>
    </recommendedName>
    <alternativeName>
        <fullName evidence="4">Alpha-trehalose glucohydrolase</fullName>
    </alternativeName>
</protein>
<dbReference type="GO" id="GO:0004555">
    <property type="term" value="F:alpha,alpha-trehalase activity"/>
    <property type="evidence" value="ECO:0007669"/>
    <property type="project" value="UniProtKB-EC"/>
</dbReference>
<gene>
    <name evidence="6" type="ORF">AQUCO_03700231v1</name>
</gene>
<proteinExistence type="inferred from homology"/>
<dbReference type="PRINTS" id="PR00744">
    <property type="entry name" value="GLHYDRLASE37"/>
</dbReference>
<dbReference type="STRING" id="218851.A0A2G5CU64"/>
<dbReference type="InterPro" id="IPR018232">
    <property type="entry name" value="Glyco_hydro_37_CS"/>
</dbReference>